<dbReference type="PANTHER" id="PTHR23050">
    <property type="entry name" value="CALCIUM BINDING PROTEIN"/>
    <property type="match status" value="1"/>
</dbReference>
<dbReference type="Pfam" id="PF13202">
    <property type="entry name" value="EF-hand_5"/>
    <property type="match status" value="1"/>
</dbReference>
<evidence type="ECO:0000256" key="1">
    <source>
        <dbReference type="ARBA" id="ARBA00022737"/>
    </source>
</evidence>
<protein>
    <recommendedName>
        <fullName evidence="3">EF-hand domain-containing protein</fullName>
    </recommendedName>
</protein>
<dbReference type="InterPro" id="IPR011992">
    <property type="entry name" value="EF-hand-dom_pair"/>
</dbReference>
<dbReference type="CDD" id="cd00051">
    <property type="entry name" value="EFh"/>
    <property type="match status" value="1"/>
</dbReference>
<dbReference type="Pfam" id="PF13499">
    <property type="entry name" value="EF-hand_7"/>
    <property type="match status" value="1"/>
</dbReference>
<evidence type="ECO:0000259" key="3">
    <source>
        <dbReference type="PROSITE" id="PS50222"/>
    </source>
</evidence>
<dbReference type="EMBL" id="NBSK02000001">
    <property type="protein sequence ID" value="KAJ0224683.1"/>
    <property type="molecule type" value="Genomic_DNA"/>
</dbReference>
<gene>
    <name evidence="4" type="ORF">LSAT_V11C100005030</name>
</gene>
<dbReference type="SUPFAM" id="SSF47473">
    <property type="entry name" value="EF-hand"/>
    <property type="match status" value="1"/>
</dbReference>
<evidence type="ECO:0000313" key="5">
    <source>
        <dbReference type="Proteomes" id="UP000235145"/>
    </source>
</evidence>
<dbReference type="InterPro" id="IPR002048">
    <property type="entry name" value="EF_hand_dom"/>
</dbReference>
<dbReference type="AlphaFoldDB" id="A0A9R1WIM8"/>
<dbReference type="InterPro" id="IPR018247">
    <property type="entry name" value="EF_Hand_1_Ca_BS"/>
</dbReference>
<evidence type="ECO:0000256" key="2">
    <source>
        <dbReference type="ARBA" id="ARBA00022837"/>
    </source>
</evidence>
<proteinExistence type="predicted"/>
<dbReference type="FunFam" id="1.10.238.10:FF:000001">
    <property type="entry name" value="Calmodulin 1"/>
    <property type="match status" value="1"/>
</dbReference>
<keyword evidence="5" id="KW-1185">Reference proteome</keyword>
<dbReference type="SMART" id="SM00054">
    <property type="entry name" value="EFh"/>
    <property type="match status" value="2"/>
</dbReference>
<sequence length="86" mass="9859">MNAVDTDNSGTIDYTEFLTATLHLNKMQREENLLAAFSFFDKDNSGYITQDELQQACRDFGLQDVPLEEMIKEIDQDHVSILVLLM</sequence>
<dbReference type="PROSITE" id="PS50222">
    <property type="entry name" value="EF_HAND_2"/>
    <property type="match status" value="2"/>
</dbReference>
<dbReference type="Proteomes" id="UP000235145">
    <property type="component" value="Unassembled WGS sequence"/>
</dbReference>
<organism evidence="4 5">
    <name type="scientific">Lactuca sativa</name>
    <name type="common">Garden lettuce</name>
    <dbReference type="NCBI Taxonomy" id="4236"/>
    <lineage>
        <taxon>Eukaryota</taxon>
        <taxon>Viridiplantae</taxon>
        <taxon>Streptophyta</taxon>
        <taxon>Embryophyta</taxon>
        <taxon>Tracheophyta</taxon>
        <taxon>Spermatophyta</taxon>
        <taxon>Magnoliopsida</taxon>
        <taxon>eudicotyledons</taxon>
        <taxon>Gunneridae</taxon>
        <taxon>Pentapetalae</taxon>
        <taxon>asterids</taxon>
        <taxon>campanulids</taxon>
        <taxon>Asterales</taxon>
        <taxon>Asteraceae</taxon>
        <taxon>Cichorioideae</taxon>
        <taxon>Cichorieae</taxon>
        <taxon>Lactucinae</taxon>
        <taxon>Lactuca</taxon>
    </lineage>
</organism>
<evidence type="ECO:0000313" key="4">
    <source>
        <dbReference type="EMBL" id="KAJ0224683.1"/>
    </source>
</evidence>
<accession>A0A9R1WIM8</accession>
<name>A0A9R1WIM8_LACSA</name>
<comment type="caution">
    <text evidence="4">The sequence shown here is derived from an EMBL/GenBank/DDBJ whole genome shotgun (WGS) entry which is preliminary data.</text>
</comment>
<feature type="domain" description="EF-hand" evidence="3">
    <location>
        <begin position="28"/>
        <end position="63"/>
    </location>
</feature>
<dbReference type="Gene3D" id="1.10.238.10">
    <property type="entry name" value="EF-hand"/>
    <property type="match status" value="1"/>
</dbReference>
<feature type="domain" description="EF-hand" evidence="3">
    <location>
        <begin position="1"/>
        <end position="27"/>
    </location>
</feature>
<dbReference type="PROSITE" id="PS00018">
    <property type="entry name" value="EF_HAND_1"/>
    <property type="match status" value="2"/>
</dbReference>
<dbReference type="GO" id="GO:0005509">
    <property type="term" value="F:calcium ion binding"/>
    <property type="evidence" value="ECO:0007669"/>
    <property type="project" value="InterPro"/>
</dbReference>
<keyword evidence="1" id="KW-0677">Repeat</keyword>
<reference evidence="4 5" key="1">
    <citation type="journal article" date="2017" name="Nat. Commun.">
        <title>Genome assembly with in vitro proximity ligation data and whole-genome triplication in lettuce.</title>
        <authorList>
            <person name="Reyes-Chin-Wo S."/>
            <person name="Wang Z."/>
            <person name="Yang X."/>
            <person name="Kozik A."/>
            <person name="Arikit S."/>
            <person name="Song C."/>
            <person name="Xia L."/>
            <person name="Froenicke L."/>
            <person name="Lavelle D.O."/>
            <person name="Truco M.J."/>
            <person name="Xia R."/>
            <person name="Zhu S."/>
            <person name="Xu C."/>
            <person name="Xu H."/>
            <person name="Xu X."/>
            <person name="Cox K."/>
            <person name="Korf I."/>
            <person name="Meyers B.C."/>
            <person name="Michelmore R.W."/>
        </authorList>
    </citation>
    <scope>NUCLEOTIDE SEQUENCE [LARGE SCALE GENOMIC DNA]</scope>
    <source>
        <strain evidence="5">cv. Salinas</strain>
        <tissue evidence="4">Seedlings</tissue>
    </source>
</reference>
<dbReference type="InterPro" id="IPR050145">
    <property type="entry name" value="Centrin_CML-like"/>
</dbReference>
<keyword evidence="2" id="KW-0106">Calcium</keyword>